<evidence type="ECO:0000256" key="3">
    <source>
        <dbReference type="SAM" id="MobiDB-lite"/>
    </source>
</evidence>
<evidence type="ECO:0000313" key="6">
    <source>
        <dbReference type="Proteomes" id="UP000295399"/>
    </source>
</evidence>
<comment type="similarity">
    <text evidence="1">Belongs to the MlaA family.</text>
</comment>
<sequence length="315" mass="33494">MLHPLLKTVSLAGLCTLAAGCADTANAPDASVTASLSAPQAQTDAAPADPAGAQPAPSAADEPRAVPETAAAMGQTKDPWRGANRGLFVANRWIDRNLLDPVAGAYNTVLPELVRNRIANVFDLLTEPLNLAHNILQGEPERAGRVLGRIVLNATVGLGGMFDVASQNGVPEADEDFGQTLAVWGVPSGPYVVLPFFGPSTLRGAFGLGSDILLDPVQIGIDSRFGIRGADLRWVNTGLGIGNAIDTRARYDEQVDQIFEIDDIDRGYTLMRSGYLQSRCFAITNNALDAGCDPEGEDLFDQTLDEMRQRPNGLR</sequence>
<keyword evidence="2 4" id="KW-0732">Signal</keyword>
<accession>A0A4R2PIQ7</accession>
<dbReference type="Pfam" id="PF04333">
    <property type="entry name" value="MlaA"/>
    <property type="match status" value="1"/>
</dbReference>
<comment type="caution">
    <text evidence="5">The sequence shown here is derived from an EMBL/GenBank/DDBJ whole genome shotgun (WGS) entry which is preliminary data.</text>
</comment>
<dbReference type="PRINTS" id="PR01805">
    <property type="entry name" value="VACJLIPOPROT"/>
</dbReference>
<dbReference type="GO" id="GO:0120010">
    <property type="term" value="P:intermembrane phospholipid transfer"/>
    <property type="evidence" value="ECO:0007669"/>
    <property type="project" value="TreeGrafter"/>
</dbReference>
<dbReference type="FunCoup" id="A0A4R2PIQ7">
    <property type="interactions" value="88"/>
</dbReference>
<evidence type="ECO:0000256" key="4">
    <source>
        <dbReference type="SAM" id="SignalP"/>
    </source>
</evidence>
<evidence type="ECO:0000256" key="2">
    <source>
        <dbReference type="ARBA" id="ARBA00022729"/>
    </source>
</evidence>
<dbReference type="InterPro" id="IPR007428">
    <property type="entry name" value="MlaA"/>
</dbReference>
<dbReference type="RefSeq" id="WP_132708254.1">
    <property type="nucleotide sequence ID" value="NZ_JACIGF010000004.1"/>
</dbReference>
<evidence type="ECO:0000256" key="1">
    <source>
        <dbReference type="ARBA" id="ARBA00010634"/>
    </source>
</evidence>
<dbReference type="PANTHER" id="PTHR30035">
    <property type="entry name" value="LIPOPROTEIN VACJ-RELATED"/>
    <property type="match status" value="1"/>
</dbReference>
<reference evidence="5 6" key="1">
    <citation type="submission" date="2019-03" db="EMBL/GenBank/DDBJ databases">
        <title>Genomic Encyclopedia of Type Strains, Phase IV (KMG-IV): sequencing the most valuable type-strain genomes for metagenomic binning, comparative biology and taxonomic classification.</title>
        <authorList>
            <person name="Goeker M."/>
        </authorList>
    </citation>
    <scope>NUCLEOTIDE SEQUENCE [LARGE SCALE GENOMIC DNA]</scope>
    <source>
        <strain evidence="5 6">DSM 2132</strain>
    </source>
</reference>
<dbReference type="AlphaFoldDB" id="A0A4R2PIQ7"/>
<evidence type="ECO:0000313" key="5">
    <source>
        <dbReference type="EMBL" id="TCP35360.1"/>
    </source>
</evidence>
<keyword evidence="5" id="KW-0449">Lipoprotein</keyword>
<dbReference type="PROSITE" id="PS51257">
    <property type="entry name" value="PROKAR_LIPOPROTEIN"/>
    <property type="match status" value="1"/>
</dbReference>
<feature type="chain" id="PRO_5020504261" evidence="4">
    <location>
        <begin position="28"/>
        <end position="315"/>
    </location>
</feature>
<feature type="compositionally biased region" description="Low complexity" evidence="3">
    <location>
        <begin position="38"/>
        <end position="60"/>
    </location>
</feature>
<name>A0A4R2PIQ7_RHOSA</name>
<dbReference type="EMBL" id="SLXO01000004">
    <property type="protein sequence ID" value="TCP35360.1"/>
    <property type="molecule type" value="Genomic_DNA"/>
</dbReference>
<gene>
    <name evidence="5" type="ORF">EV659_104212</name>
</gene>
<dbReference type="PANTHER" id="PTHR30035:SF3">
    <property type="entry name" value="INTERMEMBRANE PHOSPHOLIPID TRANSPORT SYSTEM LIPOPROTEIN MLAA"/>
    <property type="match status" value="1"/>
</dbReference>
<dbReference type="GO" id="GO:0016020">
    <property type="term" value="C:membrane"/>
    <property type="evidence" value="ECO:0007669"/>
    <property type="project" value="InterPro"/>
</dbReference>
<feature type="region of interest" description="Disordered" evidence="3">
    <location>
        <begin position="33"/>
        <end position="78"/>
    </location>
</feature>
<dbReference type="Proteomes" id="UP000295399">
    <property type="component" value="Unassembled WGS sequence"/>
</dbReference>
<organism evidence="5 6">
    <name type="scientific">Rhodothalassium salexigens DSM 2132</name>
    <dbReference type="NCBI Taxonomy" id="1188247"/>
    <lineage>
        <taxon>Bacteria</taxon>
        <taxon>Pseudomonadati</taxon>
        <taxon>Pseudomonadota</taxon>
        <taxon>Alphaproteobacteria</taxon>
        <taxon>Rhodothalassiales</taxon>
        <taxon>Rhodothalassiaceae</taxon>
        <taxon>Rhodothalassium</taxon>
    </lineage>
</organism>
<feature type="signal peptide" evidence="4">
    <location>
        <begin position="1"/>
        <end position="27"/>
    </location>
</feature>
<keyword evidence="6" id="KW-1185">Reference proteome</keyword>
<proteinExistence type="inferred from homology"/>
<protein>
    <submittedName>
        <fullName evidence="5">Phospholipid-binding lipoprotein MlaA</fullName>
    </submittedName>
</protein>
<dbReference type="OrthoDB" id="9785326at2"/>
<dbReference type="InParanoid" id="A0A4R2PIQ7"/>